<evidence type="ECO:0000313" key="4">
    <source>
        <dbReference type="Proteomes" id="UP001430306"/>
    </source>
</evidence>
<reference evidence="3" key="1">
    <citation type="submission" date="2021-11" db="EMBL/GenBank/DDBJ databases">
        <title>Genome sequence.</title>
        <authorList>
            <person name="Sun Q."/>
        </authorList>
    </citation>
    <scope>NUCLEOTIDE SEQUENCE</scope>
    <source>
        <strain evidence="3">JC740</strain>
    </source>
</reference>
<proteinExistence type="predicted"/>
<accession>A0ABS8NKG5</accession>
<keyword evidence="1" id="KW-0812">Transmembrane</keyword>
<sequence length="307" mass="32636">MTFLFTCPHCQSQTEVEDQYSGRTGDCAVCGREITLPDFAFSRRKAVPNAARKKSVVRYVAAGLALLVIGAGLVAAIQIGGQTASKIRVGRQRLSSIKNLEKIASALNAYASDHGAYPAPYTTDRSGRRLHSWRVAILPYLGEEGLYNRIDKDVAWNEGDNEQLMWSEMPAVFRHPELQGWGVGTVYQLVTGTGTLFPATGPLGPASATDGATKTILVVEGAMDGMTDSWMEPYDVDIQQIGGAINGPSGKGLGGATEGGVCVATVDGRGYFLPDTTPPLTVQALLTPRGGEPLSDDVLDEWASSGQ</sequence>
<keyword evidence="1" id="KW-1133">Transmembrane helix</keyword>
<keyword evidence="1" id="KW-0472">Membrane</keyword>
<dbReference type="RefSeq" id="WP_230254901.1">
    <property type="nucleotide sequence ID" value="NZ_JAJKFV010000029.1"/>
</dbReference>
<feature type="domain" description="DUF1559" evidence="2">
    <location>
        <begin position="93"/>
        <end position="278"/>
    </location>
</feature>
<comment type="caution">
    <text evidence="3">The sequence shown here is derived from an EMBL/GenBank/DDBJ whole genome shotgun (WGS) entry which is preliminary data.</text>
</comment>
<organism evidence="3 4">
    <name type="scientific">Rhodopirellula halodulae</name>
    <dbReference type="NCBI Taxonomy" id="2894198"/>
    <lineage>
        <taxon>Bacteria</taxon>
        <taxon>Pseudomonadati</taxon>
        <taxon>Planctomycetota</taxon>
        <taxon>Planctomycetia</taxon>
        <taxon>Pirellulales</taxon>
        <taxon>Pirellulaceae</taxon>
        <taxon>Rhodopirellula</taxon>
    </lineage>
</organism>
<feature type="transmembrane region" description="Helical" evidence="1">
    <location>
        <begin position="59"/>
        <end position="79"/>
    </location>
</feature>
<dbReference type="InterPro" id="IPR011453">
    <property type="entry name" value="DUF1559"/>
</dbReference>
<dbReference type="PANTHER" id="PTHR30093">
    <property type="entry name" value="GENERAL SECRETION PATHWAY PROTEIN G"/>
    <property type="match status" value="1"/>
</dbReference>
<dbReference type="EMBL" id="JAJKFW010000025">
    <property type="protein sequence ID" value="MCC9644056.1"/>
    <property type="molecule type" value="Genomic_DNA"/>
</dbReference>
<evidence type="ECO:0000256" key="1">
    <source>
        <dbReference type="SAM" id="Phobius"/>
    </source>
</evidence>
<evidence type="ECO:0000259" key="2">
    <source>
        <dbReference type="Pfam" id="PF07596"/>
    </source>
</evidence>
<dbReference type="Pfam" id="PF07596">
    <property type="entry name" value="SBP_bac_10"/>
    <property type="match status" value="1"/>
</dbReference>
<evidence type="ECO:0000313" key="3">
    <source>
        <dbReference type="EMBL" id="MCC9644056.1"/>
    </source>
</evidence>
<name>A0ABS8NKG5_9BACT</name>
<gene>
    <name evidence="3" type="ORF">LOC71_17370</name>
</gene>
<protein>
    <submittedName>
        <fullName evidence="3">DUF1559 domain-containing protein</fullName>
    </submittedName>
</protein>
<dbReference type="PANTHER" id="PTHR30093:SF2">
    <property type="entry name" value="TYPE II SECRETION SYSTEM PROTEIN H"/>
    <property type="match status" value="1"/>
</dbReference>
<keyword evidence="4" id="KW-1185">Reference proteome</keyword>
<dbReference type="Proteomes" id="UP001430306">
    <property type="component" value="Unassembled WGS sequence"/>
</dbReference>